<dbReference type="STRING" id="638303.Thal_1036"/>
<dbReference type="Gene3D" id="3.40.50.450">
    <property type="match status" value="1"/>
</dbReference>
<dbReference type="InterPro" id="IPR057666">
    <property type="entry name" value="DrpA_SLOG"/>
</dbReference>
<dbReference type="InterPro" id="IPR010994">
    <property type="entry name" value="RuvA_2-like"/>
</dbReference>
<evidence type="ECO:0000259" key="2">
    <source>
        <dbReference type="Pfam" id="PF02481"/>
    </source>
</evidence>
<evidence type="ECO:0000313" key="4">
    <source>
        <dbReference type="Proteomes" id="UP000002043"/>
    </source>
</evidence>
<evidence type="ECO:0000256" key="1">
    <source>
        <dbReference type="ARBA" id="ARBA00006525"/>
    </source>
</evidence>
<dbReference type="PANTHER" id="PTHR43022:SF1">
    <property type="entry name" value="PROTEIN SMF"/>
    <property type="match status" value="1"/>
</dbReference>
<dbReference type="GO" id="GO:0009294">
    <property type="term" value="P:DNA-mediated transformation"/>
    <property type="evidence" value="ECO:0007669"/>
    <property type="project" value="InterPro"/>
</dbReference>
<dbReference type="SUPFAM" id="SSF47781">
    <property type="entry name" value="RuvA domain 2-like"/>
    <property type="match status" value="1"/>
</dbReference>
<dbReference type="OrthoDB" id="9785707at2"/>
<dbReference type="Proteomes" id="UP000002043">
    <property type="component" value="Chromosome"/>
</dbReference>
<protein>
    <submittedName>
        <fullName evidence="3">DNA protecting protein DprA</fullName>
    </submittedName>
</protein>
<dbReference type="Pfam" id="PF02481">
    <property type="entry name" value="DNA_processg_A"/>
    <property type="match status" value="1"/>
</dbReference>
<gene>
    <name evidence="3" type="ordered locus">Thal_1036</name>
</gene>
<dbReference type="HOGENOM" id="CLU_029601_0_3_0"/>
<organism evidence="3 4">
    <name type="scientific">Thermocrinis albus (strain DSM 14484 / JCM 11386 / HI 11/12)</name>
    <dbReference type="NCBI Taxonomy" id="638303"/>
    <lineage>
        <taxon>Bacteria</taxon>
        <taxon>Pseudomonadati</taxon>
        <taxon>Aquificota</taxon>
        <taxon>Aquificia</taxon>
        <taxon>Aquificales</taxon>
        <taxon>Aquificaceae</taxon>
        <taxon>Thermocrinis</taxon>
    </lineage>
</organism>
<accession>D3SLN8</accession>
<dbReference type="EMBL" id="CP001931">
    <property type="protein sequence ID" value="ADC89668.1"/>
    <property type="molecule type" value="Genomic_DNA"/>
</dbReference>
<name>D3SLN8_THEAH</name>
<dbReference type="SUPFAM" id="SSF102405">
    <property type="entry name" value="MCP/YpsA-like"/>
    <property type="match status" value="1"/>
</dbReference>
<dbReference type="eggNOG" id="COG0758">
    <property type="taxonomic scope" value="Bacteria"/>
</dbReference>
<dbReference type="RefSeq" id="WP_012992074.1">
    <property type="nucleotide sequence ID" value="NC_013894.1"/>
</dbReference>
<dbReference type="PANTHER" id="PTHR43022">
    <property type="entry name" value="PROTEIN SMF"/>
    <property type="match status" value="1"/>
</dbReference>
<sequence length="338" mass="37368">MTDRLYWWLRLRAVRGLGERSIKKLFLRWGDPEVIFKASWEELSLCVGPAKAEAIRRGSLSFDPEKVLSLVDKEGIRGVTLGDPLYPKLLAQIDDPPPVIFYIGELKPFEGIGVVGTRNPHPYSLKFTHRLVEKILEAGYAVVSGGARGIDQQAHHSCLDMGGYTLCFAGMGVLKAAEVLKSLVKKGAVLLSELLPHEGADIHTYPRRNRLISGSSHMLVVVEAGETSGALITAKTAHVQRRPVWAHVGYGFSERWRGCIKLVNEGMAKLLAAPEDLLLEGSKPVKHTDPLLSLLELPRTLEDLVSLTGEDPVKILQQLTLYEMRGLVTKQGAYYMLT</sequence>
<proteinExistence type="inferred from homology"/>
<dbReference type="AlphaFoldDB" id="D3SLN8"/>
<comment type="similarity">
    <text evidence="1">Belongs to the DprA/Smf family.</text>
</comment>
<evidence type="ECO:0000313" key="3">
    <source>
        <dbReference type="EMBL" id="ADC89668.1"/>
    </source>
</evidence>
<dbReference type="KEGG" id="tal:Thal_1036"/>
<keyword evidence="4" id="KW-1185">Reference proteome</keyword>
<feature type="domain" description="Smf/DprA SLOG" evidence="2">
    <location>
        <begin position="79"/>
        <end position="278"/>
    </location>
</feature>
<reference evidence="4" key="1">
    <citation type="journal article" date="2010" name="Stand. Genomic Sci.">
        <title>Complete genome sequence of Thermocrinis albus type strain (HI 11/12T).</title>
        <authorList>
            <person name="Wirth R."/>
            <person name="Sikorski J."/>
            <person name="Brambilla E."/>
            <person name="Misra M."/>
            <person name="Lapidus A."/>
            <person name="Copeland A."/>
            <person name="Nolan M."/>
            <person name="Lucas S."/>
            <person name="Chen F."/>
            <person name="Tice H."/>
            <person name="Cheng J.F."/>
            <person name="Han C."/>
            <person name="Detter J.C."/>
            <person name="Tapia R."/>
            <person name="Bruce D."/>
            <person name="Goodwin L."/>
            <person name="Pitluck S."/>
            <person name="Pati A."/>
            <person name="Anderson I."/>
            <person name="Ivanova N."/>
            <person name="Mavromatis K."/>
            <person name="Mikhailova N."/>
            <person name="Chen A."/>
            <person name="Palaniappan K."/>
            <person name="Bilek Y."/>
            <person name="Hader T."/>
            <person name="Land M."/>
            <person name="Hauser L."/>
            <person name="Chang Y.J."/>
            <person name="Jeffries C.D."/>
            <person name="Tindall B.J."/>
            <person name="Rohde M."/>
            <person name="Goker M."/>
            <person name="Bristow J."/>
            <person name="Eisen J.A."/>
            <person name="Markowitz V."/>
            <person name="Hugenholtz P."/>
            <person name="Kyrpides N.C."/>
            <person name="Klenk H.P."/>
        </authorList>
    </citation>
    <scope>NUCLEOTIDE SEQUENCE [LARGE SCALE GENOMIC DNA]</scope>
    <source>
        <strain evidence="4">DSM 14484 / JCM 11386 / HI 11/12</strain>
    </source>
</reference>
<dbReference type="InterPro" id="IPR003488">
    <property type="entry name" value="DprA"/>
</dbReference>